<proteinExistence type="predicted"/>
<protein>
    <submittedName>
        <fullName evidence="4">Sugar transferase, PEP-CTERM/EpsH1 system associated</fullName>
    </submittedName>
</protein>
<dbReference type="STRING" id="1891926.Fuma_05602"/>
<evidence type="ECO:0000313" key="4">
    <source>
        <dbReference type="EMBL" id="APZ95939.1"/>
    </source>
</evidence>
<dbReference type="GO" id="GO:0016757">
    <property type="term" value="F:glycosyltransferase activity"/>
    <property type="evidence" value="ECO:0007669"/>
    <property type="project" value="UniProtKB-KW"/>
</dbReference>
<reference evidence="4 5" key="1">
    <citation type="journal article" date="2016" name="Front. Microbiol.">
        <title>Fuerstia marisgermanicae gen. nov., sp. nov., an Unusual Member of the Phylum Planctomycetes from the German Wadden Sea.</title>
        <authorList>
            <person name="Kohn T."/>
            <person name="Heuer A."/>
            <person name="Jogler M."/>
            <person name="Vollmers J."/>
            <person name="Boedeker C."/>
            <person name="Bunk B."/>
            <person name="Rast P."/>
            <person name="Borchert D."/>
            <person name="Glockner I."/>
            <person name="Freese H.M."/>
            <person name="Klenk H.P."/>
            <person name="Overmann J."/>
            <person name="Kaster A.K."/>
            <person name="Rohde M."/>
            <person name="Wiegand S."/>
            <person name="Jogler C."/>
        </authorList>
    </citation>
    <scope>NUCLEOTIDE SEQUENCE [LARGE SCALE GENOMIC DNA]</scope>
    <source>
        <strain evidence="4 5">NH11</strain>
    </source>
</reference>
<dbReference type="PANTHER" id="PTHR12526">
    <property type="entry name" value="GLYCOSYLTRANSFERASE"/>
    <property type="match status" value="1"/>
</dbReference>
<dbReference type="SUPFAM" id="SSF53756">
    <property type="entry name" value="UDP-Glycosyltransferase/glycogen phosphorylase"/>
    <property type="match status" value="1"/>
</dbReference>
<name>A0A1P8WPF3_9PLAN</name>
<dbReference type="InterPro" id="IPR001296">
    <property type="entry name" value="Glyco_trans_1"/>
</dbReference>
<evidence type="ECO:0000313" key="5">
    <source>
        <dbReference type="Proteomes" id="UP000187735"/>
    </source>
</evidence>
<dbReference type="EMBL" id="CP017641">
    <property type="protein sequence ID" value="APZ95939.1"/>
    <property type="molecule type" value="Genomic_DNA"/>
</dbReference>
<sequence length="367" mass="41316">MKVLFLVLYPKQAPSPRYRVYNLIPWLEKSGMVCDVRPLISESDYPVSRRKGAYLQKIWMLAKGFRERLRLVRQASNYDAVYVLKAAFPYGPPIIERKLRKKNVPLIFDFDDAIQIHKPSGNHRFLDFLKPPSRTNDVVALANRVVVPNNFLADFAKRYNEAVTIVPEAEDTERLYPRSKHTNNKPQIVIGWVGSPSTAKYLKLITEALREICSRYPQVIVRVIGGSFLADGVRTEEVAWSLDKEGELFHSLDIGIMPLPLEDWSKGKSGCKLRQYMATGVPGVATKIGYNCELVNDGETGFLVETNAEWVTALATLIEHSELRNRIAEAARTDVETRFAITTVGPLLKGAITGVARSCQNGYTTTQ</sequence>
<dbReference type="Proteomes" id="UP000187735">
    <property type="component" value="Chromosome"/>
</dbReference>
<dbReference type="CDD" id="cd03801">
    <property type="entry name" value="GT4_PimA-like"/>
    <property type="match status" value="1"/>
</dbReference>
<evidence type="ECO:0000256" key="2">
    <source>
        <dbReference type="ARBA" id="ARBA00022679"/>
    </source>
</evidence>
<keyword evidence="1" id="KW-0328">Glycosyltransferase</keyword>
<dbReference type="AlphaFoldDB" id="A0A1P8WPF3"/>
<accession>A0A1P8WPF3</accession>
<organism evidence="4 5">
    <name type="scientific">Fuerstiella marisgermanici</name>
    <dbReference type="NCBI Taxonomy" id="1891926"/>
    <lineage>
        <taxon>Bacteria</taxon>
        <taxon>Pseudomonadati</taxon>
        <taxon>Planctomycetota</taxon>
        <taxon>Planctomycetia</taxon>
        <taxon>Planctomycetales</taxon>
        <taxon>Planctomycetaceae</taxon>
        <taxon>Fuerstiella</taxon>
    </lineage>
</organism>
<evidence type="ECO:0000256" key="1">
    <source>
        <dbReference type="ARBA" id="ARBA00022676"/>
    </source>
</evidence>
<dbReference type="OrthoDB" id="9815351at2"/>
<keyword evidence="5" id="KW-1185">Reference proteome</keyword>
<dbReference type="Pfam" id="PF00534">
    <property type="entry name" value="Glycos_transf_1"/>
    <property type="match status" value="1"/>
</dbReference>
<dbReference type="RefSeq" id="WP_077027035.1">
    <property type="nucleotide sequence ID" value="NZ_CP017641.1"/>
</dbReference>
<gene>
    <name evidence="4" type="ORF">Fuma_05602</name>
</gene>
<dbReference type="PANTHER" id="PTHR12526:SF510">
    <property type="entry name" value="D-INOSITOL 3-PHOSPHATE GLYCOSYLTRANSFERASE"/>
    <property type="match status" value="1"/>
</dbReference>
<keyword evidence="2 4" id="KW-0808">Transferase</keyword>
<evidence type="ECO:0000259" key="3">
    <source>
        <dbReference type="Pfam" id="PF00534"/>
    </source>
</evidence>
<feature type="domain" description="Glycosyl transferase family 1" evidence="3">
    <location>
        <begin position="179"/>
        <end position="333"/>
    </location>
</feature>
<dbReference type="KEGG" id="fmr:Fuma_05602"/>
<dbReference type="Gene3D" id="3.40.50.2000">
    <property type="entry name" value="Glycogen Phosphorylase B"/>
    <property type="match status" value="1"/>
</dbReference>